<proteinExistence type="predicted"/>
<dbReference type="AlphaFoldDB" id="A0A2R8CP86"/>
<accession>A0A2R8CP86</accession>
<dbReference type="EMBL" id="ONZI01000004">
    <property type="protein sequence ID" value="SPJ34731.1"/>
    <property type="molecule type" value="Genomic_DNA"/>
</dbReference>
<evidence type="ECO:0000313" key="2">
    <source>
        <dbReference type="Proteomes" id="UP000244934"/>
    </source>
</evidence>
<dbReference type="Proteomes" id="UP000244934">
    <property type="component" value="Unassembled WGS sequence"/>
</dbReference>
<organism evidence="1 2">
    <name type="scientific">Kushneria phyllosphaerae</name>
    <dbReference type="NCBI Taxonomy" id="2100822"/>
    <lineage>
        <taxon>Bacteria</taxon>
        <taxon>Pseudomonadati</taxon>
        <taxon>Pseudomonadota</taxon>
        <taxon>Gammaproteobacteria</taxon>
        <taxon>Oceanospirillales</taxon>
        <taxon>Halomonadaceae</taxon>
        <taxon>Kushneria</taxon>
    </lineage>
</organism>
<sequence>MTPVRLQRAFDTAREHFPSEVVQQPCDSGATCLELWQGGDKVDELYLDQDMLEVFINIEACYRQQGISDSAVHAFRQLNSTREAGRR</sequence>
<name>A0A2R8CP86_9GAMM</name>
<evidence type="ECO:0000313" key="1">
    <source>
        <dbReference type="EMBL" id="SPJ34731.1"/>
    </source>
</evidence>
<keyword evidence="2" id="KW-1185">Reference proteome</keyword>
<reference evidence="2" key="1">
    <citation type="submission" date="2018-03" db="EMBL/GenBank/DDBJ databases">
        <authorList>
            <person name="Navarro De La Torre S."/>
        </authorList>
    </citation>
    <scope>NUCLEOTIDE SEQUENCE [LARGE SCALE GENOMIC DNA]</scope>
    <source>
        <strain evidence="2">EAod3</strain>
    </source>
</reference>
<gene>
    <name evidence="1" type="ORF">KSP9073_02777</name>
</gene>
<protein>
    <submittedName>
        <fullName evidence="1">Uncharacterized protein</fullName>
    </submittedName>
</protein>